<reference evidence="4 5" key="1">
    <citation type="submission" date="2019-10" db="EMBL/GenBank/DDBJ databases">
        <title>Epibacterium sp. nov., isolated from seawater.</title>
        <authorList>
            <person name="Zhang X."/>
            <person name="Li N."/>
        </authorList>
    </citation>
    <scope>NUCLEOTIDE SEQUENCE [LARGE SCALE GENOMIC DNA]</scope>
    <source>
        <strain evidence="4 5">SM1979</strain>
    </source>
</reference>
<proteinExistence type="inferred from homology"/>
<dbReference type="InterPro" id="IPR006894">
    <property type="entry name" value="HupH_Hydgase_express_prot_C"/>
</dbReference>
<dbReference type="AlphaFoldDB" id="A0A843Y8Q1"/>
<accession>A0A843Y8Q1</accession>
<protein>
    <submittedName>
        <fullName evidence="4">Hydrogenase expression/formation protein</fullName>
    </submittedName>
</protein>
<dbReference type="RefSeq" id="WP_153214164.1">
    <property type="nucleotide sequence ID" value="NZ_WIBF01000001.1"/>
</dbReference>
<name>A0A843Y8Q1_9RHOB</name>
<keyword evidence="5" id="KW-1185">Reference proteome</keyword>
<organism evidence="4 5">
    <name type="scientific">Tritonibacter litoralis</name>
    <dbReference type="NCBI Taxonomy" id="2662264"/>
    <lineage>
        <taxon>Bacteria</taxon>
        <taxon>Pseudomonadati</taxon>
        <taxon>Pseudomonadota</taxon>
        <taxon>Alphaproteobacteria</taxon>
        <taxon>Rhodobacterales</taxon>
        <taxon>Paracoccaceae</taxon>
        <taxon>Tritonibacter</taxon>
    </lineage>
</organism>
<evidence type="ECO:0000313" key="5">
    <source>
        <dbReference type="Proteomes" id="UP000444174"/>
    </source>
</evidence>
<gene>
    <name evidence="4" type="ORF">GFB49_02240</name>
</gene>
<comment type="caution">
    <text evidence="4">The sequence shown here is derived from an EMBL/GenBank/DDBJ whole genome shotgun (WGS) entry which is preliminary data.</text>
</comment>
<evidence type="ECO:0000259" key="3">
    <source>
        <dbReference type="Pfam" id="PF04809"/>
    </source>
</evidence>
<feature type="domain" description="HupH hydrogenase expression protein C-terminal" evidence="3">
    <location>
        <begin position="161"/>
        <end position="278"/>
    </location>
</feature>
<dbReference type="Pfam" id="PF04809">
    <property type="entry name" value="HupH_C"/>
    <property type="match status" value="2"/>
</dbReference>
<dbReference type="Gene3D" id="3.30.1370.140">
    <property type="entry name" value="HupH hydrogenase expression protein, C-terminal domain"/>
    <property type="match status" value="2"/>
</dbReference>
<dbReference type="EMBL" id="WIBF01000001">
    <property type="protein sequence ID" value="MQQ07266.1"/>
    <property type="molecule type" value="Genomic_DNA"/>
</dbReference>
<comment type="similarity">
    <text evidence="1">Belongs to the HupH/HyaF family.</text>
</comment>
<feature type="domain" description="HupH hydrogenase expression protein C-terminal" evidence="3">
    <location>
        <begin position="54"/>
        <end position="139"/>
    </location>
</feature>
<sequence>MVGNFHMPPMGYGPGSQPSEEDGNELKYLQMPQDMSSYVTHLPEVEDTTHLQPALDLLADIAAAATAVGQGGENQTFDLSTLDKENRDLMAETLGEGEVAMKIRSIPAIGVQESVFAGVWVLGGANVDAVEVGAVPRAARDEAFTAKREPTGEKTPRTPSVVNAPPLLVELEDKSRAFTPETDTHVVNLTLLPHTEDDLAWLEQAMGQGAVEILSRGYGNCRVTATALPHVWQVRFYNSMDVLILDTYEVTAMPEVAIAAPEDLIDSGERIVEVLEAIR</sequence>
<feature type="region of interest" description="Disordered" evidence="2">
    <location>
        <begin position="1"/>
        <end position="23"/>
    </location>
</feature>
<dbReference type="InterPro" id="IPR038527">
    <property type="entry name" value="HupH_C_sf"/>
</dbReference>
<evidence type="ECO:0000256" key="1">
    <source>
        <dbReference type="ARBA" id="ARBA00010832"/>
    </source>
</evidence>
<evidence type="ECO:0000256" key="2">
    <source>
        <dbReference type="SAM" id="MobiDB-lite"/>
    </source>
</evidence>
<dbReference type="Proteomes" id="UP000444174">
    <property type="component" value="Unassembled WGS sequence"/>
</dbReference>
<evidence type="ECO:0000313" key="4">
    <source>
        <dbReference type="EMBL" id="MQQ07266.1"/>
    </source>
</evidence>